<feature type="compositionally biased region" description="Low complexity" evidence="1">
    <location>
        <begin position="71"/>
        <end position="92"/>
    </location>
</feature>
<dbReference type="PANTHER" id="PTHR48125:SF10">
    <property type="entry name" value="OS12G0136300 PROTEIN"/>
    <property type="match status" value="1"/>
</dbReference>
<feature type="region of interest" description="Disordered" evidence="1">
    <location>
        <begin position="61"/>
        <end position="130"/>
    </location>
</feature>
<dbReference type="Proteomes" id="UP000322873">
    <property type="component" value="Unassembled WGS sequence"/>
</dbReference>
<feature type="region of interest" description="Disordered" evidence="1">
    <location>
        <begin position="417"/>
        <end position="443"/>
    </location>
</feature>
<protein>
    <submittedName>
        <fullName evidence="2">Uncharacterized protein</fullName>
    </submittedName>
</protein>
<feature type="compositionally biased region" description="Acidic residues" evidence="1">
    <location>
        <begin position="765"/>
        <end position="775"/>
    </location>
</feature>
<name>A0A5M9K239_MONFR</name>
<reference evidence="2 3" key="1">
    <citation type="submission" date="2019-06" db="EMBL/GenBank/DDBJ databases">
        <title>Genome Sequence of the Brown Rot Fungal Pathogen Monilinia fructicola.</title>
        <authorList>
            <person name="De Miccolis Angelini R.M."/>
            <person name="Landi L."/>
            <person name="Abate D."/>
            <person name="Pollastro S."/>
            <person name="Romanazzi G."/>
            <person name="Faretra F."/>
        </authorList>
    </citation>
    <scope>NUCLEOTIDE SEQUENCE [LARGE SCALE GENOMIC DNA]</scope>
    <source>
        <strain evidence="2 3">Mfrc123</strain>
    </source>
</reference>
<feature type="compositionally biased region" description="Basic and acidic residues" evidence="1">
    <location>
        <begin position="754"/>
        <end position="763"/>
    </location>
</feature>
<sequence>MMMADAYMERLKEIQLHLLLVYQVVTVGSLSRDLSSGKFDIQKVVSYYERINRTADLVGISPGSRRRRFRPSSSSIYTLSDSDSDSDGSSFVSRRRRNSRSPPPLRTRPPPPPPGGRGPLRGFQDSPASNLAYQSDIGYSRSPTLPPSPGIDMARPLIQTPVCSQGAIDLTTSNPETNANPPSYDSHRGLNIAMLQQTSPFQNIQTCPQSFPNEKGQDSKENSTNKLEELHVVKQPVESRGPEGQLFSSPHNRLSFKIKSLFRSKDSLAAEMKEVLENTSSVLEAFLIQGTDIRPIPHSALHSLEITHMRTILSQLNDNSWFKTFSNLTRTEHNILDNAIYPTGPNKNLRREIVALKVLQENKNNAWMRLLAGKLHAPALPQHYNQRLILAILREPLVDGERKLWVAHGTIPIPELGRVCRPPPPSQIEAREPSAHPPQPPAMLPNIRSPPPTATPNSLIGPRLISLDDSRSPAPNVAGCVNPTTQGTYLPPVPQPRSPPPSFGQASNTSDRTIWTDAEASVALTTYNEYTLRIADLQPNQCRTWSSIILTQESNPLPEILARVNSFISRGNTIIDAKLRLTDQQSIHMTRLLEEIQGKERDHRFEWCWAEVSLYDSIGQIAICSPGDSARTATTMHLIAKRSLKREYKAADVYHNLLMRGPALSMRPPSFQGPLPLRPGPPPPLRGPPPPPTRAPPFAPTPGFLERSRPRPRGNWRTRCASMSDLDSLSSFGSDSDSSYGSRKEKARRRRRNNERARRRCYDNESSDDSDEEEDVIKIPVVLKRGDDVVKKLLDLWTPDGSECKRG</sequence>
<dbReference type="PANTHER" id="PTHR48125">
    <property type="entry name" value="LP07818P1"/>
    <property type="match status" value="1"/>
</dbReference>
<comment type="caution">
    <text evidence="2">The sequence shown here is derived from an EMBL/GenBank/DDBJ whole genome shotgun (WGS) entry which is preliminary data.</text>
</comment>
<feature type="compositionally biased region" description="Pro residues" evidence="1">
    <location>
        <begin position="101"/>
        <end position="116"/>
    </location>
</feature>
<organism evidence="2 3">
    <name type="scientific">Monilinia fructicola</name>
    <name type="common">Brown rot fungus</name>
    <name type="synonym">Ciboria fructicola</name>
    <dbReference type="NCBI Taxonomy" id="38448"/>
    <lineage>
        <taxon>Eukaryota</taxon>
        <taxon>Fungi</taxon>
        <taxon>Dikarya</taxon>
        <taxon>Ascomycota</taxon>
        <taxon>Pezizomycotina</taxon>
        <taxon>Leotiomycetes</taxon>
        <taxon>Helotiales</taxon>
        <taxon>Sclerotiniaceae</taxon>
        <taxon>Monilinia</taxon>
    </lineage>
</organism>
<dbReference type="AlphaFoldDB" id="A0A5M9K239"/>
<evidence type="ECO:0000313" key="3">
    <source>
        <dbReference type="Proteomes" id="UP000322873"/>
    </source>
</evidence>
<dbReference type="VEuPathDB" id="FungiDB:MFRU_001g00420"/>
<accession>A0A5M9K239</accession>
<gene>
    <name evidence="2" type="ORF">EYC84_005709</name>
</gene>
<feature type="region of interest" description="Disordered" evidence="1">
    <location>
        <begin position="665"/>
        <end position="776"/>
    </location>
</feature>
<feature type="compositionally biased region" description="Low complexity" evidence="1">
    <location>
        <begin position="722"/>
        <end position="741"/>
    </location>
</feature>
<feature type="compositionally biased region" description="Pro residues" evidence="1">
    <location>
        <begin position="676"/>
        <end position="700"/>
    </location>
</feature>
<evidence type="ECO:0000256" key="1">
    <source>
        <dbReference type="SAM" id="MobiDB-lite"/>
    </source>
</evidence>
<evidence type="ECO:0000313" key="2">
    <source>
        <dbReference type="EMBL" id="KAA8574196.1"/>
    </source>
</evidence>
<keyword evidence="3" id="KW-1185">Reference proteome</keyword>
<dbReference type="EMBL" id="VICG01000003">
    <property type="protein sequence ID" value="KAA8574196.1"/>
    <property type="molecule type" value="Genomic_DNA"/>
</dbReference>
<proteinExistence type="predicted"/>